<dbReference type="SUPFAM" id="SSF75420">
    <property type="entry name" value="YhbC-like, N-terminal domain"/>
    <property type="match status" value="1"/>
</dbReference>
<dbReference type="GO" id="GO:0000028">
    <property type="term" value="P:ribosomal small subunit assembly"/>
    <property type="evidence" value="ECO:0007669"/>
    <property type="project" value="TreeGrafter"/>
</dbReference>
<dbReference type="Pfam" id="PF02576">
    <property type="entry name" value="RimP_N"/>
    <property type="match status" value="1"/>
</dbReference>
<dbReference type="GO" id="GO:0006412">
    <property type="term" value="P:translation"/>
    <property type="evidence" value="ECO:0007669"/>
    <property type="project" value="TreeGrafter"/>
</dbReference>
<comment type="similarity">
    <text evidence="3">Belongs to the RimP family.</text>
</comment>
<dbReference type="EMBL" id="CP031376">
    <property type="protein sequence ID" value="AXK51267.1"/>
    <property type="molecule type" value="Genomic_DNA"/>
</dbReference>
<evidence type="ECO:0000313" key="6">
    <source>
        <dbReference type="Proteomes" id="UP000254792"/>
    </source>
</evidence>
<dbReference type="KEGG" id="salx:SALLE_v1c05950"/>
<dbReference type="InterPro" id="IPR003728">
    <property type="entry name" value="Ribosome_maturation_RimP"/>
</dbReference>
<gene>
    <name evidence="3 5" type="primary">rimP</name>
    <name evidence="5" type="ORF">SALLE_v1c05950</name>
</gene>
<dbReference type="Gene3D" id="2.30.30.180">
    <property type="entry name" value="Ribosome maturation factor RimP, C-terminal domain"/>
    <property type="match status" value="1"/>
</dbReference>
<evidence type="ECO:0000259" key="4">
    <source>
        <dbReference type="Pfam" id="PF02576"/>
    </source>
</evidence>
<dbReference type="AlphaFoldDB" id="A0A345Z3T8"/>
<keyword evidence="2 3" id="KW-0690">Ribosome biogenesis</keyword>
<dbReference type="Gene3D" id="3.30.300.70">
    <property type="entry name" value="RimP-like superfamily, N-terminal"/>
    <property type="match status" value="1"/>
</dbReference>
<reference evidence="5 6" key="1">
    <citation type="submission" date="2018-07" db="EMBL/GenBank/DDBJ databases">
        <title>Complete genome sequence of Spiroplasma alleghenense PLHS-1 (ATCC 51752).</title>
        <authorList>
            <person name="Chou L."/>
            <person name="Lee T.-Y."/>
            <person name="Tsai Y.-M."/>
            <person name="Kuo C.-H."/>
        </authorList>
    </citation>
    <scope>NUCLEOTIDE SEQUENCE [LARGE SCALE GENOMIC DNA]</scope>
    <source>
        <strain evidence="5 6">PLHS-1</strain>
    </source>
</reference>
<evidence type="ECO:0000256" key="2">
    <source>
        <dbReference type="ARBA" id="ARBA00022517"/>
    </source>
</evidence>
<dbReference type="InterPro" id="IPR035956">
    <property type="entry name" value="RimP_N_sf"/>
</dbReference>
<comment type="function">
    <text evidence="3">Required for maturation of 30S ribosomal subunits.</text>
</comment>
<proteinExistence type="inferred from homology"/>
<dbReference type="SUPFAM" id="SSF74942">
    <property type="entry name" value="YhbC-like, C-terminal domain"/>
    <property type="match status" value="1"/>
</dbReference>
<evidence type="ECO:0000256" key="3">
    <source>
        <dbReference type="HAMAP-Rule" id="MF_01077"/>
    </source>
</evidence>
<dbReference type="Proteomes" id="UP000254792">
    <property type="component" value="Chromosome"/>
</dbReference>
<dbReference type="PANTHER" id="PTHR33867">
    <property type="entry name" value="RIBOSOME MATURATION FACTOR RIMP"/>
    <property type="match status" value="1"/>
</dbReference>
<evidence type="ECO:0000256" key="1">
    <source>
        <dbReference type="ARBA" id="ARBA00022490"/>
    </source>
</evidence>
<dbReference type="HAMAP" id="MF_01077">
    <property type="entry name" value="RimP"/>
    <property type="match status" value="1"/>
</dbReference>
<organism evidence="5 6">
    <name type="scientific">Spiroplasma alleghenense</name>
    <dbReference type="NCBI Taxonomy" id="216931"/>
    <lineage>
        <taxon>Bacteria</taxon>
        <taxon>Bacillati</taxon>
        <taxon>Mycoplasmatota</taxon>
        <taxon>Mollicutes</taxon>
        <taxon>Entomoplasmatales</taxon>
        <taxon>Spiroplasmataceae</taxon>
        <taxon>Spiroplasma</taxon>
    </lineage>
</organism>
<name>A0A345Z3T8_9MOLU</name>
<keyword evidence="6" id="KW-1185">Reference proteome</keyword>
<feature type="domain" description="Ribosome maturation factor RimP N-terminal" evidence="4">
    <location>
        <begin position="15"/>
        <end position="90"/>
    </location>
</feature>
<dbReference type="InterPro" id="IPR028989">
    <property type="entry name" value="RimP_N"/>
</dbReference>
<dbReference type="PANTHER" id="PTHR33867:SF1">
    <property type="entry name" value="RIBOSOME MATURATION FACTOR RIMP"/>
    <property type="match status" value="1"/>
</dbReference>
<dbReference type="RefSeq" id="WP_115558173.1">
    <property type="nucleotide sequence ID" value="NZ_CP031376.1"/>
</dbReference>
<sequence>MNNFNELKTRLIEVIKPILKDFDLNLYELNQIFDFDTTVLQVLVTNQDESIQTVDFDNLVGANEKLSVVLDEIKELSDAYILEVASAGIERTIFTKEQLIENVGKYLFFQINHKIEFVDEFNADLIDYDSTKDEFKVFFFLKGKKKNSVLKWEDIKFVRLAVKF</sequence>
<protein>
    <recommendedName>
        <fullName evidence="3">Ribosome maturation factor RimP</fullName>
    </recommendedName>
</protein>
<dbReference type="InterPro" id="IPR036847">
    <property type="entry name" value="RimP_C_sf"/>
</dbReference>
<dbReference type="OrthoDB" id="398614at2"/>
<keyword evidence="1 3" id="KW-0963">Cytoplasm</keyword>
<evidence type="ECO:0000313" key="5">
    <source>
        <dbReference type="EMBL" id="AXK51267.1"/>
    </source>
</evidence>
<accession>A0A345Z3T8</accession>
<comment type="subcellular location">
    <subcellularLocation>
        <location evidence="3">Cytoplasm</location>
    </subcellularLocation>
</comment>
<dbReference type="GO" id="GO:0005829">
    <property type="term" value="C:cytosol"/>
    <property type="evidence" value="ECO:0007669"/>
    <property type="project" value="TreeGrafter"/>
</dbReference>